<accession>A0A1Y1WW56</accession>
<evidence type="ECO:0000313" key="1">
    <source>
        <dbReference type="EMBL" id="ORX77635.1"/>
    </source>
</evidence>
<evidence type="ECO:0000313" key="2">
    <source>
        <dbReference type="Proteomes" id="UP000193944"/>
    </source>
</evidence>
<name>A0A1Y1WW56_9FUNG</name>
<proteinExistence type="predicted"/>
<gene>
    <name evidence="1" type="ORF">BCR32DRAFT_283005</name>
</gene>
<dbReference type="EMBL" id="MCFG01000240">
    <property type="protein sequence ID" value="ORX77635.1"/>
    <property type="molecule type" value="Genomic_DNA"/>
</dbReference>
<reference evidence="1 2" key="1">
    <citation type="submission" date="2016-08" db="EMBL/GenBank/DDBJ databases">
        <title>A Parts List for Fungal Cellulosomes Revealed by Comparative Genomics.</title>
        <authorList>
            <consortium name="DOE Joint Genome Institute"/>
            <person name="Haitjema C.H."/>
            <person name="Gilmore S.P."/>
            <person name="Henske J.K."/>
            <person name="Solomon K.V."/>
            <person name="De Groot R."/>
            <person name="Kuo A."/>
            <person name="Mondo S.J."/>
            <person name="Salamov A.A."/>
            <person name="Labutti K."/>
            <person name="Zhao Z."/>
            <person name="Chiniquy J."/>
            <person name="Barry K."/>
            <person name="Brewer H.M."/>
            <person name="Purvine S.O."/>
            <person name="Wright A.T."/>
            <person name="Boxma B."/>
            <person name="Van Alen T."/>
            <person name="Hackstein J.H."/>
            <person name="Baker S.E."/>
            <person name="Grigoriev I.V."/>
            <person name="O'Malley M.A."/>
        </authorList>
    </citation>
    <scope>NUCLEOTIDE SEQUENCE [LARGE SCALE GENOMIC DNA]</scope>
    <source>
        <strain evidence="1 2">S4</strain>
    </source>
</reference>
<protein>
    <submittedName>
        <fullName evidence="1">Uncharacterized protein</fullName>
    </submittedName>
</protein>
<organism evidence="1 2">
    <name type="scientific">Anaeromyces robustus</name>
    <dbReference type="NCBI Taxonomy" id="1754192"/>
    <lineage>
        <taxon>Eukaryota</taxon>
        <taxon>Fungi</taxon>
        <taxon>Fungi incertae sedis</taxon>
        <taxon>Chytridiomycota</taxon>
        <taxon>Chytridiomycota incertae sedis</taxon>
        <taxon>Neocallimastigomycetes</taxon>
        <taxon>Neocallimastigales</taxon>
        <taxon>Neocallimastigaceae</taxon>
        <taxon>Anaeromyces</taxon>
    </lineage>
</organism>
<reference evidence="1 2" key="2">
    <citation type="submission" date="2016-08" db="EMBL/GenBank/DDBJ databases">
        <title>Pervasive Adenine N6-methylation of Active Genes in Fungi.</title>
        <authorList>
            <consortium name="DOE Joint Genome Institute"/>
            <person name="Mondo S.J."/>
            <person name="Dannebaum R.O."/>
            <person name="Kuo R.C."/>
            <person name="Labutti K."/>
            <person name="Haridas S."/>
            <person name="Kuo A."/>
            <person name="Salamov A."/>
            <person name="Ahrendt S.R."/>
            <person name="Lipzen A."/>
            <person name="Sullivan W."/>
            <person name="Andreopoulos W.B."/>
            <person name="Clum A."/>
            <person name="Lindquist E."/>
            <person name="Daum C."/>
            <person name="Ramamoorthy G.K."/>
            <person name="Gryganskyi A."/>
            <person name="Culley D."/>
            <person name="Magnuson J.K."/>
            <person name="James T.Y."/>
            <person name="O'Malley M.A."/>
            <person name="Stajich J.E."/>
            <person name="Spatafora J.W."/>
            <person name="Visel A."/>
            <person name="Grigoriev I.V."/>
        </authorList>
    </citation>
    <scope>NUCLEOTIDE SEQUENCE [LARGE SCALE GENOMIC DNA]</scope>
    <source>
        <strain evidence="1 2">S4</strain>
    </source>
</reference>
<sequence length="65" mass="7983">MDDNEIFENLIFNELLQIKTKYENIIDKEEYKYYVLKRNFSEDDKSESMNIKYKTLELQHNANDL</sequence>
<comment type="caution">
    <text evidence="1">The sequence shown here is derived from an EMBL/GenBank/DDBJ whole genome shotgun (WGS) entry which is preliminary data.</text>
</comment>
<keyword evidence="2" id="KW-1185">Reference proteome</keyword>
<dbReference type="Proteomes" id="UP000193944">
    <property type="component" value="Unassembled WGS sequence"/>
</dbReference>
<dbReference type="AlphaFoldDB" id="A0A1Y1WW56"/>